<proteinExistence type="predicted"/>
<comment type="caution">
    <text evidence="1">The sequence shown here is derived from an EMBL/GenBank/DDBJ whole genome shotgun (WGS) entry which is preliminary data.</text>
</comment>
<evidence type="ECO:0000313" key="1">
    <source>
        <dbReference type="EMBL" id="PJF18557.1"/>
    </source>
</evidence>
<gene>
    <name evidence="1" type="ORF">PSACC_01628</name>
</gene>
<sequence>MEVSPKSYCVPELLESKRVNTLRLLYAKDPLQIVGLELDERSLDPDVLDFVLSVNNSIGDVKWIVDFAIERDSSDFLDILYYRQKKSPLKQARLDDAARCGKLNIVQWAHYLDPQMKPIFPSKDCIESTLKSRVGLMDDNLLRWVFNKRPELLPDWEQLKSWGYDLMDPETLQKTCTMAWWYGLTIWAPEYHQFLVWTRRSQD</sequence>
<evidence type="ECO:0000313" key="2">
    <source>
        <dbReference type="Proteomes" id="UP000240830"/>
    </source>
</evidence>
<protein>
    <submittedName>
        <fullName evidence="1">Uncharacterized protein</fullName>
    </submittedName>
</protein>
<organism evidence="1 2">
    <name type="scientific">Paramicrosporidium saccamoebae</name>
    <dbReference type="NCBI Taxonomy" id="1246581"/>
    <lineage>
        <taxon>Eukaryota</taxon>
        <taxon>Fungi</taxon>
        <taxon>Fungi incertae sedis</taxon>
        <taxon>Cryptomycota</taxon>
        <taxon>Cryptomycota incertae sedis</taxon>
        <taxon>Paramicrosporidium</taxon>
    </lineage>
</organism>
<accession>A0A2H9TLD3</accession>
<dbReference type="AlphaFoldDB" id="A0A2H9TLD3"/>
<keyword evidence="2" id="KW-1185">Reference proteome</keyword>
<dbReference type="EMBL" id="MTSL01000116">
    <property type="protein sequence ID" value="PJF18557.1"/>
    <property type="molecule type" value="Genomic_DNA"/>
</dbReference>
<reference evidence="1 2" key="1">
    <citation type="submission" date="2016-10" db="EMBL/GenBank/DDBJ databases">
        <title>The genome of Paramicrosporidium saccamoebae is the missing link in understanding Cryptomycota and Microsporidia evolution.</title>
        <authorList>
            <person name="Quandt C.A."/>
            <person name="Beaudet D."/>
            <person name="Corsaro D."/>
            <person name="Michel R."/>
            <person name="Corradi N."/>
            <person name="James T."/>
        </authorList>
    </citation>
    <scope>NUCLEOTIDE SEQUENCE [LARGE SCALE GENOMIC DNA]</scope>
    <source>
        <strain evidence="1 2">KSL3</strain>
    </source>
</reference>
<name>A0A2H9TLD3_9FUNG</name>
<dbReference type="Proteomes" id="UP000240830">
    <property type="component" value="Unassembled WGS sequence"/>
</dbReference>